<feature type="region of interest" description="Disordered" evidence="1">
    <location>
        <begin position="80"/>
        <end position="101"/>
    </location>
</feature>
<dbReference type="EMBL" id="SJPM01000011">
    <property type="protein sequence ID" value="TWT92596.1"/>
    <property type="molecule type" value="Genomic_DNA"/>
</dbReference>
<accession>A0A5C5ZZL9</accession>
<evidence type="ECO:0000256" key="1">
    <source>
        <dbReference type="SAM" id="MobiDB-lite"/>
    </source>
</evidence>
<comment type="caution">
    <text evidence="2">The sequence shown here is derived from an EMBL/GenBank/DDBJ whole genome shotgun (WGS) entry which is preliminary data.</text>
</comment>
<evidence type="ECO:0000313" key="2">
    <source>
        <dbReference type="EMBL" id="TWT92596.1"/>
    </source>
</evidence>
<dbReference type="Proteomes" id="UP000316213">
    <property type="component" value="Unassembled WGS sequence"/>
</dbReference>
<proteinExistence type="predicted"/>
<sequence>MTQLTLFADLTPGAVPVPAPVVVPKADEANGLMQLAELIRQGREQMQAQARRRSRPVQSIGDLAQAVLLRHDLVARRRARTNPGRAGSHCLASDSRVGTGAAARQADLADTVSEVHVAS</sequence>
<protein>
    <submittedName>
        <fullName evidence="2">Uncharacterized protein</fullName>
    </submittedName>
</protein>
<keyword evidence="3" id="KW-1185">Reference proteome</keyword>
<dbReference type="RefSeq" id="WP_197168157.1">
    <property type="nucleotide sequence ID" value="NZ_SJPM01000011.1"/>
</dbReference>
<evidence type="ECO:0000313" key="3">
    <source>
        <dbReference type="Proteomes" id="UP000316213"/>
    </source>
</evidence>
<dbReference type="AlphaFoldDB" id="A0A5C5ZZL9"/>
<organism evidence="2 3">
    <name type="scientific">Neorhodopirellula pilleata</name>
    <dbReference type="NCBI Taxonomy" id="2714738"/>
    <lineage>
        <taxon>Bacteria</taxon>
        <taxon>Pseudomonadati</taxon>
        <taxon>Planctomycetota</taxon>
        <taxon>Planctomycetia</taxon>
        <taxon>Pirellulales</taxon>
        <taxon>Pirellulaceae</taxon>
        <taxon>Neorhodopirellula</taxon>
    </lineage>
</organism>
<name>A0A5C5ZZL9_9BACT</name>
<gene>
    <name evidence="2" type="ORF">Pla100_46140</name>
</gene>
<reference evidence="2 3" key="1">
    <citation type="submission" date="2019-02" db="EMBL/GenBank/DDBJ databases">
        <title>Deep-cultivation of Planctomycetes and their phenomic and genomic characterization uncovers novel biology.</title>
        <authorList>
            <person name="Wiegand S."/>
            <person name="Jogler M."/>
            <person name="Boedeker C."/>
            <person name="Pinto D."/>
            <person name="Vollmers J."/>
            <person name="Rivas-Marin E."/>
            <person name="Kohn T."/>
            <person name="Peeters S.H."/>
            <person name="Heuer A."/>
            <person name="Rast P."/>
            <person name="Oberbeckmann S."/>
            <person name="Bunk B."/>
            <person name="Jeske O."/>
            <person name="Meyerdierks A."/>
            <person name="Storesund J.E."/>
            <person name="Kallscheuer N."/>
            <person name="Luecker S."/>
            <person name="Lage O.M."/>
            <person name="Pohl T."/>
            <person name="Merkel B.J."/>
            <person name="Hornburger P."/>
            <person name="Mueller R.-W."/>
            <person name="Bruemmer F."/>
            <person name="Labrenz M."/>
            <person name="Spormann A.M."/>
            <person name="Op Den Camp H."/>
            <person name="Overmann J."/>
            <person name="Amann R."/>
            <person name="Jetten M.S.M."/>
            <person name="Mascher T."/>
            <person name="Medema M.H."/>
            <person name="Devos D.P."/>
            <person name="Kaster A.-K."/>
            <person name="Ovreas L."/>
            <person name="Rohde M."/>
            <person name="Galperin M.Y."/>
            <person name="Jogler C."/>
        </authorList>
    </citation>
    <scope>NUCLEOTIDE SEQUENCE [LARGE SCALE GENOMIC DNA]</scope>
    <source>
        <strain evidence="2 3">Pla100</strain>
    </source>
</reference>